<dbReference type="AlphaFoldDB" id="A0AA38J6V8"/>
<dbReference type="GO" id="GO:0043161">
    <property type="term" value="P:proteasome-mediated ubiquitin-dependent protein catabolic process"/>
    <property type="evidence" value="ECO:0007669"/>
    <property type="project" value="InterPro"/>
</dbReference>
<name>A0AA38J6V8_9AGAR</name>
<dbReference type="GO" id="GO:0000502">
    <property type="term" value="C:proteasome complex"/>
    <property type="evidence" value="ECO:0007669"/>
    <property type="project" value="UniProtKB-KW"/>
</dbReference>
<accession>A0AA38J6V8</accession>
<evidence type="ECO:0000256" key="8">
    <source>
        <dbReference type="ARBA" id="ARBA00022942"/>
    </source>
</evidence>
<dbReference type="InterPro" id="IPR013886">
    <property type="entry name" value="PI31_Prot_C"/>
</dbReference>
<evidence type="ECO:0000256" key="2">
    <source>
        <dbReference type="ARBA" id="ARBA00004496"/>
    </source>
</evidence>
<evidence type="ECO:0000256" key="1">
    <source>
        <dbReference type="ARBA" id="ARBA00004240"/>
    </source>
</evidence>
<proteinExistence type="inferred from homology"/>
<evidence type="ECO:0000259" key="13">
    <source>
        <dbReference type="Pfam" id="PF11566"/>
    </source>
</evidence>
<gene>
    <name evidence="14" type="ORF">DFJ43DRAFT_1084047</name>
</gene>
<feature type="region of interest" description="Disordered" evidence="11">
    <location>
        <begin position="55"/>
        <end position="89"/>
    </location>
</feature>
<evidence type="ECO:0008006" key="16">
    <source>
        <dbReference type="Google" id="ProtNLM"/>
    </source>
</evidence>
<evidence type="ECO:0000256" key="6">
    <source>
        <dbReference type="ARBA" id="ARBA00022553"/>
    </source>
</evidence>
<comment type="subcellular location">
    <subcellularLocation>
        <location evidence="2">Cytoplasm</location>
    </subcellularLocation>
    <subcellularLocation>
        <location evidence="1">Endoplasmic reticulum</location>
    </subcellularLocation>
</comment>
<reference evidence="14" key="1">
    <citation type="submission" date="2022-08" db="EMBL/GenBank/DDBJ databases">
        <authorList>
            <consortium name="DOE Joint Genome Institute"/>
            <person name="Min B."/>
            <person name="Sierra-Patev S."/>
            <person name="Naranjo-Ortiz M."/>
            <person name="Looney B."/>
            <person name="Konkel Z."/>
            <person name="Slot J.C."/>
            <person name="Sakamoto Y."/>
            <person name="Steenwyk J.L."/>
            <person name="Rokas A."/>
            <person name="Carro J."/>
            <person name="Camarero S."/>
            <person name="Ferreira P."/>
            <person name="Molpeceres G."/>
            <person name="Ruiz-duenas F.J."/>
            <person name="Serrano A."/>
            <person name="Henrissat B."/>
            <person name="Drula E."/>
            <person name="Hughes K.W."/>
            <person name="Mata J.L."/>
            <person name="Ishikawa N.K."/>
            <person name="Vargas-Isla R."/>
            <person name="Ushijima S."/>
            <person name="Smith C.A."/>
            <person name="Ahrendt S."/>
            <person name="Andreopoulos W."/>
            <person name="He G."/>
            <person name="LaButti K."/>
            <person name="Lipzen A."/>
            <person name="Ng V."/>
            <person name="Riley R."/>
            <person name="Sandor L."/>
            <person name="Barry K."/>
            <person name="Martinez A.T."/>
            <person name="Xiao Y."/>
            <person name="Gibbons J.G."/>
            <person name="Terashima K."/>
            <person name="Hibbett D.S."/>
            <person name="Grigoriev I.V."/>
        </authorList>
    </citation>
    <scope>NUCLEOTIDE SEQUENCE</scope>
    <source>
        <strain evidence="14">ET3784</strain>
    </source>
</reference>
<evidence type="ECO:0000256" key="5">
    <source>
        <dbReference type="ARBA" id="ARBA00022490"/>
    </source>
</evidence>
<evidence type="ECO:0000256" key="11">
    <source>
        <dbReference type="SAM" id="MobiDB-lite"/>
    </source>
</evidence>
<evidence type="ECO:0000256" key="4">
    <source>
        <dbReference type="ARBA" id="ARBA00022481"/>
    </source>
</evidence>
<keyword evidence="8" id="KW-0647">Proteasome</keyword>
<feature type="compositionally biased region" description="Low complexity" evidence="11">
    <location>
        <begin position="55"/>
        <end position="74"/>
    </location>
</feature>
<evidence type="ECO:0000256" key="10">
    <source>
        <dbReference type="ARBA" id="ARBA00024805"/>
    </source>
</evidence>
<keyword evidence="5" id="KW-0963">Cytoplasm</keyword>
<dbReference type="PANTHER" id="PTHR13266:SF1">
    <property type="entry name" value="PROTEASOME INHIBITOR PI31 SUBUNIT"/>
    <property type="match status" value="1"/>
</dbReference>
<keyword evidence="7" id="KW-0256">Endoplasmic reticulum</keyword>
<reference evidence="14" key="2">
    <citation type="journal article" date="2023" name="Proc. Natl. Acad. Sci. U.S.A.">
        <title>A global phylogenomic analysis of the shiitake genus Lentinula.</title>
        <authorList>
            <person name="Sierra-Patev S."/>
            <person name="Min B."/>
            <person name="Naranjo-Ortiz M."/>
            <person name="Looney B."/>
            <person name="Konkel Z."/>
            <person name="Slot J.C."/>
            <person name="Sakamoto Y."/>
            <person name="Steenwyk J.L."/>
            <person name="Rokas A."/>
            <person name="Carro J."/>
            <person name="Camarero S."/>
            <person name="Ferreira P."/>
            <person name="Molpeceres G."/>
            <person name="Ruiz-Duenas F.J."/>
            <person name="Serrano A."/>
            <person name="Henrissat B."/>
            <person name="Drula E."/>
            <person name="Hughes K.W."/>
            <person name="Mata J.L."/>
            <person name="Ishikawa N.K."/>
            <person name="Vargas-Isla R."/>
            <person name="Ushijima S."/>
            <person name="Smith C.A."/>
            <person name="Donoghue J."/>
            <person name="Ahrendt S."/>
            <person name="Andreopoulos W."/>
            <person name="He G."/>
            <person name="LaButti K."/>
            <person name="Lipzen A."/>
            <person name="Ng V."/>
            <person name="Riley R."/>
            <person name="Sandor L."/>
            <person name="Barry K."/>
            <person name="Martinez A.T."/>
            <person name="Xiao Y."/>
            <person name="Gibbons J.G."/>
            <person name="Terashima K."/>
            <person name="Grigoriev I.V."/>
            <person name="Hibbett D."/>
        </authorList>
    </citation>
    <scope>NUCLEOTIDE SEQUENCE</scope>
    <source>
        <strain evidence="14">ET3784</strain>
    </source>
</reference>
<evidence type="ECO:0000256" key="3">
    <source>
        <dbReference type="ARBA" id="ARBA00006405"/>
    </source>
</evidence>
<dbReference type="Pfam" id="PF11566">
    <property type="entry name" value="PI31_Prot_N"/>
    <property type="match status" value="1"/>
</dbReference>
<dbReference type="InterPro" id="IPR045128">
    <property type="entry name" value="PI31-like"/>
</dbReference>
<feature type="compositionally biased region" description="Low complexity" evidence="11">
    <location>
        <begin position="197"/>
        <end position="207"/>
    </location>
</feature>
<keyword evidence="15" id="KW-1185">Reference proteome</keyword>
<evidence type="ECO:0000313" key="15">
    <source>
        <dbReference type="Proteomes" id="UP001176059"/>
    </source>
</evidence>
<sequence length="377" mass="39306">MTSTTTSTILNPNTLLSLIPTLLPPSNPSLTTPQHALAVLSHAILSSLGFRLANPSSPTDSNTSTNSNSDSNPSNPSPSPNPNTLPQPGRRTIINAIAVESDKPYSFDVSTPDFVSVPAFPYVLASTESRTTQASGSTGSTGSSEESTGESTPLKDIFISQSRISDFVSLFKLNIVQKLVPGLRKEGYQEEVEVQQDEQQGQREQQGTSPTRTRIIPRYNPSEEFPFHLDPIGLPSPSRSFNPPPLFPSLGDGVGGDGGGMYVGPDHPIFNARFGRGGGGVGGVGGVGGERRGPWGGDGYLPPMGAPPGARFDPVGPLGPFGASPFGSAGGVFPGVGGGRGSGRRFPLPGEGEPDNDEFMPPGSVSGFFGFGFGFWF</sequence>
<keyword evidence="6" id="KW-0597">Phosphoprotein</keyword>
<protein>
    <recommendedName>
        <fullName evidence="16">Proteasome inhibitor PI31 subunit</fullName>
    </recommendedName>
</protein>
<dbReference type="Pfam" id="PF08577">
    <property type="entry name" value="PI31_Prot_C"/>
    <property type="match status" value="1"/>
</dbReference>
<feature type="domain" description="PI31 proteasome regulator C-terminal" evidence="12">
    <location>
        <begin position="229"/>
        <end position="317"/>
    </location>
</feature>
<keyword evidence="9" id="KW-0007">Acetylation</keyword>
<keyword evidence="4" id="KW-0488">Methylation</keyword>
<evidence type="ECO:0000256" key="9">
    <source>
        <dbReference type="ARBA" id="ARBA00022990"/>
    </source>
</evidence>
<feature type="compositionally biased region" description="Low complexity" evidence="11">
    <location>
        <begin position="135"/>
        <end position="152"/>
    </location>
</feature>
<comment type="caution">
    <text evidence="14">The sequence shown here is derived from an EMBL/GenBank/DDBJ whole genome shotgun (WGS) entry which is preliminary data.</text>
</comment>
<feature type="domain" description="PI31 proteasome regulator N-terminal" evidence="13">
    <location>
        <begin position="89"/>
        <end position="186"/>
    </location>
</feature>
<comment type="similarity">
    <text evidence="3">Belongs to the proteasome inhibitor PI31 family.</text>
</comment>
<feature type="region of interest" description="Disordered" evidence="11">
    <location>
        <begin position="191"/>
        <end position="222"/>
    </location>
</feature>
<dbReference type="GO" id="GO:0070628">
    <property type="term" value="F:proteasome binding"/>
    <property type="evidence" value="ECO:0007669"/>
    <property type="project" value="InterPro"/>
</dbReference>
<evidence type="ECO:0000259" key="12">
    <source>
        <dbReference type="Pfam" id="PF08577"/>
    </source>
</evidence>
<organism evidence="14 15">
    <name type="scientific">Lentinula guzmanii</name>
    <dbReference type="NCBI Taxonomy" id="2804957"/>
    <lineage>
        <taxon>Eukaryota</taxon>
        <taxon>Fungi</taxon>
        <taxon>Dikarya</taxon>
        <taxon>Basidiomycota</taxon>
        <taxon>Agaricomycotina</taxon>
        <taxon>Agaricomycetes</taxon>
        <taxon>Agaricomycetidae</taxon>
        <taxon>Agaricales</taxon>
        <taxon>Marasmiineae</taxon>
        <taxon>Omphalotaceae</taxon>
        <taxon>Lentinula</taxon>
    </lineage>
</organism>
<feature type="region of interest" description="Disordered" evidence="11">
    <location>
        <begin position="128"/>
        <end position="154"/>
    </location>
</feature>
<dbReference type="EMBL" id="JANVFO010000038">
    <property type="protein sequence ID" value="KAJ3728964.1"/>
    <property type="molecule type" value="Genomic_DNA"/>
</dbReference>
<dbReference type="GO" id="GO:0005783">
    <property type="term" value="C:endoplasmic reticulum"/>
    <property type="evidence" value="ECO:0007669"/>
    <property type="project" value="UniProtKB-SubCell"/>
</dbReference>
<dbReference type="GO" id="GO:0004866">
    <property type="term" value="F:endopeptidase inhibitor activity"/>
    <property type="evidence" value="ECO:0007669"/>
    <property type="project" value="InterPro"/>
</dbReference>
<evidence type="ECO:0000256" key="7">
    <source>
        <dbReference type="ARBA" id="ARBA00022824"/>
    </source>
</evidence>
<comment type="function">
    <text evidence="10">Plays an important role in control of proteasome function. Inhibits the hydrolysis of protein and peptide substrates by the 20S proteasome. Also inhibits the activation of the proteasome by the proteasome regulatory proteins PA700 and PA28.</text>
</comment>
<evidence type="ECO:0000313" key="14">
    <source>
        <dbReference type="EMBL" id="KAJ3728964.1"/>
    </source>
</evidence>
<dbReference type="InterPro" id="IPR021625">
    <property type="entry name" value="PI31_Prot_N"/>
</dbReference>
<dbReference type="PANTHER" id="PTHR13266">
    <property type="entry name" value="PROTEASOME INHIBITOR"/>
    <property type="match status" value="1"/>
</dbReference>
<dbReference type="Proteomes" id="UP001176059">
    <property type="component" value="Unassembled WGS sequence"/>
</dbReference>
<feature type="compositionally biased region" description="Pro residues" evidence="11">
    <location>
        <begin position="75"/>
        <end position="85"/>
    </location>
</feature>